<proteinExistence type="predicted"/>
<comment type="caution">
    <text evidence="1">The sequence shown here is derived from an EMBL/GenBank/DDBJ whole genome shotgun (WGS) entry which is preliminary data.</text>
</comment>
<dbReference type="Proteomes" id="UP000187412">
    <property type="component" value="Unassembled WGS sequence"/>
</dbReference>
<sequence>MAISAAPGILGQCTMCLSLYALPRRRQMEQSLLIPAVVWVHPQQNAFGIRAFFFGIMGNLREMGQT</sequence>
<dbReference type="EMBL" id="MPTB01000009">
    <property type="protein sequence ID" value="OMD49420.1"/>
    <property type="molecule type" value="Genomic_DNA"/>
</dbReference>
<evidence type="ECO:0000313" key="2">
    <source>
        <dbReference type="Proteomes" id="UP000187412"/>
    </source>
</evidence>
<keyword evidence="2" id="KW-1185">Reference proteome</keyword>
<evidence type="ECO:0000313" key="1">
    <source>
        <dbReference type="EMBL" id="OMD49420.1"/>
    </source>
</evidence>
<reference evidence="1 2" key="1">
    <citation type="submission" date="2016-10" db="EMBL/GenBank/DDBJ databases">
        <title>Paenibacillus species isolates.</title>
        <authorList>
            <person name="Beno S.M."/>
        </authorList>
    </citation>
    <scope>NUCLEOTIDE SEQUENCE [LARGE SCALE GENOMIC DNA]</scope>
    <source>
        <strain evidence="1 2">FSL H7-0744</strain>
    </source>
</reference>
<name>A0ABX3HFU5_PAEBO</name>
<organism evidence="1 2">
    <name type="scientific">Paenibacillus borealis</name>
    <dbReference type="NCBI Taxonomy" id="160799"/>
    <lineage>
        <taxon>Bacteria</taxon>
        <taxon>Bacillati</taxon>
        <taxon>Bacillota</taxon>
        <taxon>Bacilli</taxon>
        <taxon>Bacillales</taxon>
        <taxon>Paenibacillaceae</taxon>
        <taxon>Paenibacillus</taxon>
    </lineage>
</organism>
<protein>
    <submittedName>
        <fullName evidence="1">Uncharacterized protein</fullName>
    </submittedName>
</protein>
<accession>A0ABX3HFU5</accession>
<gene>
    <name evidence="1" type="ORF">BSK56_08675</name>
</gene>